<evidence type="ECO:0000313" key="1">
    <source>
        <dbReference type="Proteomes" id="UP000694861"/>
    </source>
</evidence>
<dbReference type="InterPro" id="IPR051218">
    <property type="entry name" value="Sec_MonoDiacylglyc_Lipase"/>
</dbReference>
<reference evidence="1" key="1">
    <citation type="journal article" date="2012" name="Nat. Commun.">
        <title>The genome of Prunus mume.</title>
        <authorList>
            <person name="Zhang Q."/>
            <person name="Chen W."/>
            <person name="Sun L."/>
            <person name="Zhao F."/>
            <person name="Huang B."/>
            <person name="Yang W."/>
            <person name="Tao Y."/>
            <person name="Wang J."/>
            <person name="Yuan Z."/>
            <person name="Fan G."/>
            <person name="Xing Z."/>
            <person name="Han C."/>
            <person name="Pan H."/>
            <person name="Zhong X."/>
            <person name="Shi W."/>
            <person name="Liang X."/>
            <person name="Du D."/>
            <person name="Sun F."/>
            <person name="Xu Z."/>
            <person name="Hao R."/>
            <person name="Lv T."/>
            <person name="Lv Y."/>
            <person name="Zheng Z."/>
            <person name="Sun M."/>
            <person name="Luo L."/>
            <person name="Cai M."/>
            <person name="Gao Y."/>
            <person name="Wang J."/>
            <person name="Yin Y."/>
            <person name="Xu X."/>
            <person name="Cheng T."/>
            <person name="Wang J."/>
        </authorList>
    </citation>
    <scope>NUCLEOTIDE SEQUENCE [LARGE SCALE GENOMIC DNA]</scope>
</reference>
<protein>
    <submittedName>
        <fullName evidence="2">Uncharacterized protein LOC103344382</fullName>
    </submittedName>
</protein>
<proteinExistence type="predicted"/>
<gene>
    <name evidence="2" type="primary">LOC103344382</name>
</gene>
<dbReference type="InterPro" id="IPR029058">
    <property type="entry name" value="AB_hydrolase_fold"/>
</dbReference>
<evidence type="ECO:0000313" key="2">
    <source>
        <dbReference type="RefSeq" id="XP_008246204.1"/>
    </source>
</evidence>
<dbReference type="RefSeq" id="XP_008246204.1">
    <property type="nucleotide sequence ID" value="XM_008247982.2"/>
</dbReference>
<dbReference type="SUPFAM" id="SSF53474">
    <property type="entry name" value="alpha/beta-Hydrolases"/>
    <property type="match status" value="1"/>
</dbReference>
<dbReference type="Gene3D" id="3.40.50.1820">
    <property type="entry name" value="alpha/beta hydrolase"/>
    <property type="match status" value="1"/>
</dbReference>
<organism evidence="1 2">
    <name type="scientific">Prunus mume</name>
    <name type="common">Japanese apricot</name>
    <name type="synonym">Armeniaca mume</name>
    <dbReference type="NCBI Taxonomy" id="102107"/>
    <lineage>
        <taxon>Eukaryota</taxon>
        <taxon>Viridiplantae</taxon>
        <taxon>Streptophyta</taxon>
        <taxon>Embryophyta</taxon>
        <taxon>Tracheophyta</taxon>
        <taxon>Spermatophyta</taxon>
        <taxon>Magnoliopsida</taxon>
        <taxon>eudicotyledons</taxon>
        <taxon>Gunneridae</taxon>
        <taxon>Pentapetalae</taxon>
        <taxon>rosids</taxon>
        <taxon>fabids</taxon>
        <taxon>Rosales</taxon>
        <taxon>Rosaceae</taxon>
        <taxon>Amygdaloideae</taxon>
        <taxon>Amygdaleae</taxon>
        <taxon>Prunus</taxon>
    </lineage>
</organism>
<dbReference type="PANTHER" id="PTHR45856:SF11">
    <property type="entry name" value="FUNGAL LIPASE-LIKE DOMAIN-CONTAINING PROTEIN"/>
    <property type="match status" value="1"/>
</dbReference>
<accession>A0ABM0PXS0</accession>
<name>A0ABM0PXS0_PRUMU</name>
<keyword evidence="1" id="KW-1185">Reference proteome</keyword>
<dbReference type="Proteomes" id="UP000694861">
    <property type="component" value="Unplaced"/>
</dbReference>
<dbReference type="GeneID" id="103344382"/>
<reference evidence="2" key="2">
    <citation type="submission" date="2025-08" db="UniProtKB">
        <authorList>
            <consortium name="RefSeq"/>
        </authorList>
    </citation>
    <scope>IDENTIFICATION</scope>
</reference>
<sequence>MEHIFNKELFLLLNAELKIKHKDHGPIYNHTLATILVRYASTVYLSDLTELFTWTCSRCDGLIKDFEMIELVVDIQHCLQAFVGVAQDPNAIIIAFRGTQEHR</sequence>
<dbReference type="PANTHER" id="PTHR45856">
    <property type="entry name" value="ALPHA/BETA-HYDROLASES SUPERFAMILY PROTEIN"/>
    <property type="match status" value="1"/>
</dbReference>